<sequence length="106" mass="11339">MQEAGGPARAELQRRRVGTGTRDPAVSLPGSPRPEMEQARTRKDARAARTRKEEQAARGRALRPRGLEPGGGLVSAGGLDELQRMLEATTKLHYIGCVFTTSSGGL</sequence>
<reference evidence="2" key="1">
    <citation type="submission" date="2020-05" db="EMBL/GenBank/DDBJ databases">
        <title>WGS assembly of Panicum virgatum.</title>
        <authorList>
            <person name="Lovell J.T."/>
            <person name="Jenkins J."/>
            <person name="Shu S."/>
            <person name="Juenger T.E."/>
            <person name="Schmutz J."/>
        </authorList>
    </citation>
    <scope>NUCLEOTIDE SEQUENCE</scope>
    <source>
        <strain evidence="2">AP13</strain>
    </source>
</reference>
<evidence type="ECO:0000313" key="3">
    <source>
        <dbReference type="Proteomes" id="UP000823388"/>
    </source>
</evidence>
<keyword evidence="3" id="KW-1185">Reference proteome</keyword>
<gene>
    <name evidence="2" type="ORF">PVAP13_1NG386800</name>
</gene>
<comment type="caution">
    <text evidence="2">The sequence shown here is derived from an EMBL/GenBank/DDBJ whole genome shotgun (WGS) entry which is preliminary data.</text>
</comment>
<dbReference type="AlphaFoldDB" id="A0A8T0X1C8"/>
<name>A0A8T0X1C8_PANVG</name>
<accession>A0A8T0X1C8</accession>
<dbReference type="EMBL" id="CM029038">
    <property type="protein sequence ID" value="KAG2652577.1"/>
    <property type="molecule type" value="Genomic_DNA"/>
</dbReference>
<dbReference type="Proteomes" id="UP000823388">
    <property type="component" value="Chromosome 1N"/>
</dbReference>
<evidence type="ECO:0000313" key="2">
    <source>
        <dbReference type="EMBL" id="KAG2652577.1"/>
    </source>
</evidence>
<proteinExistence type="predicted"/>
<feature type="compositionally biased region" description="Basic and acidic residues" evidence="1">
    <location>
        <begin position="34"/>
        <end position="57"/>
    </location>
</feature>
<protein>
    <submittedName>
        <fullName evidence="2">Uncharacterized protein</fullName>
    </submittedName>
</protein>
<feature type="region of interest" description="Disordered" evidence="1">
    <location>
        <begin position="1"/>
        <end position="74"/>
    </location>
</feature>
<organism evidence="2 3">
    <name type="scientific">Panicum virgatum</name>
    <name type="common">Blackwell switchgrass</name>
    <dbReference type="NCBI Taxonomy" id="38727"/>
    <lineage>
        <taxon>Eukaryota</taxon>
        <taxon>Viridiplantae</taxon>
        <taxon>Streptophyta</taxon>
        <taxon>Embryophyta</taxon>
        <taxon>Tracheophyta</taxon>
        <taxon>Spermatophyta</taxon>
        <taxon>Magnoliopsida</taxon>
        <taxon>Liliopsida</taxon>
        <taxon>Poales</taxon>
        <taxon>Poaceae</taxon>
        <taxon>PACMAD clade</taxon>
        <taxon>Panicoideae</taxon>
        <taxon>Panicodae</taxon>
        <taxon>Paniceae</taxon>
        <taxon>Panicinae</taxon>
        <taxon>Panicum</taxon>
        <taxon>Panicum sect. Hiantes</taxon>
    </lineage>
</organism>
<evidence type="ECO:0000256" key="1">
    <source>
        <dbReference type="SAM" id="MobiDB-lite"/>
    </source>
</evidence>